<dbReference type="RefSeq" id="WP_074401599.1">
    <property type="nucleotide sequence ID" value="NZ_CBCPKG010000003.1"/>
</dbReference>
<accession>A0A7Z8D070</accession>
<reference evidence="1 2" key="1">
    <citation type="journal article" date="2018" name="Int. J. Food Microbiol.">
        <title>Growth of Carnobacterium spp. isolated from chilled vacuum-packaged meat under relevant acidic conditions.</title>
        <authorList>
            <person name="Zhang P."/>
            <person name="Badoni M."/>
            <person name="Ganzle M."/>
            <person name="Yang X."/>
        </authorList>
    </citation>
    <scope>NUCLEOTIDE SEQUENCE [LARGE SCALE GENOMIC DNA]</scope>
    <source>
        <strain evidence="1 2">B2</strain>
    </source>
</reference>
<dbReference type="AlphaFoldDB" id="A0A7Z8D070"/>
<evidence type="ECO:0008006" key="3">
    <source>
        <dbReference type="Google" id="ProtNLM"/>
    </source>
</evidence>
<evidence type="ECO:0000313" key="2">
    <source>
        <dbReference type="Proteomes" id="UP000297938"/>
    </source>
</evidence>
<gene>
    <name evidence="1" type="ORF">CKN69_06435</name>
</gene>
<protein>
    <recommendedName>
        <fullName evidence="3">Carbohydrate-binding protein</fullName>
    </recommendedName>
</protein>
<evidence type="ECO:0000313" key="1">
    <source>
        <dbReference type="EMBL" id="TFJ27480.1"/>
    </source>
</evidence>
<dbReference type="EMBL" id="NRPP01000010">
    <property type="protein sequence ID" value="TFJ27480.1"/>
    <property type="molecule type" value="Genomic_DNA"/>
</dbReference>
<dbReference type="InterPro" id="IPR008979">
    <property type="entry name" value="Galactose-bd-like_sf"/>
</dbReference>
<dbReference type="SUPFAM" id="SSF49785">
    <property type="entry name" value="Galactose-binding domain-like"/>
    <property type="match status" value="1"/>
</dbReference>
<name>A0A7Z8D070_CARDV</name>
<sequence length="275" mass="31553">MIELALKNKHQQQISGKIDHEKERQELKAIGTEMAVLTIKDYTYLEGDYIHITTDKANCYLVVQLDETLAPTLIYLTKKTWSYLIPIAHSAKKASVETAFSSKRHHLVVRKAYDFEINHYQNLSINPHDQKEDTYAYPHATANVETRDDVVFFAKNAIDGKYGNLSHGSYPYNSWGINQQAEATLTIEFGRVVEVDWIRLLFRADYPHDSHWKEVTLCFSNGEEKIVPTTDSPHFQELSFSPIKTTYLTLKELKKAPDASPFPALTQIEIFGKNK</sequence>
<proteinExistence type="predicted"/>
<dbReference type="Gene3D" id="2.60.120.260">
    <property type="entry name" value="Galactose-binding domain-like"/>
    <property type="match status" value="1"/>
</dbReference>
<dbReference type="Proteomes" id="UP000297938">
    <property type="component" value="Unassembled WGS sequence"/>
</dbReference>
<comment type="caution">
    <text evidence="1">The sequence shown here is derived from an EMBL/GenBank/DDBJ whole genome shotgun (WGS) entry which is preliminary data.</text>
</comment>
<organism evidence="1 2">
    <name type="scientific">Carnobacterium divergens</name>
    <name type="common">Lactobacillus divergens</name>
    <dbReference type="NCBI Taxonomy" id="2748"/>
    <lineage>
        <taxon>Bacteria</taxon>
        <taxon>Bacillati</taxon>
        <taxon>Bacillota</taxon>
        <taxon>Bacilli</taxon>
        <taxon>Lactobacillales</taxon>
        <taxon>Carnobacteriaceae</taxon>
        <taxon>Carnobacterium</taxon>
    </lineage>
</organism>